<reference evidence="1 2" key="1">
    <citation type="submission" date="2022-05" db="EMBL/GenBank/DDBJ databases">
        <authorList>
            <consortium name="Genoscope - CEA"/>
            <person name="William W."/>
        </authorList>
    </citation>
    <scope>NUCLEOTIDE SEQUENCE [LARGE SCALE GENOMIC DNA]</scope>
</reference>
<accession>A0AAU9XPC5</accession>
<dbReference type="Proteomes" id="UP001159428">
    <property type="component" value="Unassembled WGS sequence"/>
</dbReference>
<organism evidence="1 2">
    <name type="scientific">Pocillopora meandrina</name>
    <dbReference type="NCBI Taxonomy" id="46732"/>
    <lineage>
        <taxon>Eukaryota</taxon>
        <taxon>Metazoa</taxon>
        <taxon>Cnidaria</taxon>
        <taxon>Anthozoa</taxon>
        <taxon>Hexacorallia</taxon>
        <taxon>Scleractinia</taxon>
        <taxon>Astrocoeniina</taxon>
        <taxon>Pocilloporidae</taxon>
        <taxon>Pocillopora</taxon>
    </lineage>
</organism>
<sequence length="105" mass="12110">MKKFTIIWTLSGLSICGKVTIVKSLLVPKLVYMSSLLPTPLHIIKQVNHTICTFLWKGKDKVTRLSAIDNFERDGIKMIVILAWLKRILNDNANTWKFCLMHLLK</sequence>
<protein>
    <submittedName>
        <fullName evidence="1">Uncharacterized protein</fullName>
    </submittedName>
</protein>
<dbReference type="AlphaFoldDB" id="A0AAU9XPC5"/>
<dbReference type="EMBL" id="CALNXJ010000051">
    <property type="protein sequence ID" value="CAH3152540.1"/>
    <property type="molecule type" value="Genomic_DNA"/>
</dbReference>
<proteinExistence type="predicted"/>
<gene>
    <name evidence="1" type="ORF">PMEA_00026723</name>
</gene>
<comment type="caution">
    <text evidence="1">The sequence shown here is derived from an EMBL/GenBank/DDBJ whole genome shotgun (WGS) entry which is preliminary data.</text>
</comment>
<name>A0AAU9XPC5_9CNID</name>
<keyword evidence="2" id="KW-1185">Reference proteome</keyword>
<evidence type="ECO:0000313" key="2">
    <source>
        <dbReference type="Proteomes" id="UP001159428"/>
    </source>
</evidence>
<evidence type="ECO:0000313" key="1">
    <source>
        <dbReference type="EMBL" id="CAH3152540.1"/>
    </source>
</evidence>